<organism evidence="1 2">
    <name type="scientific">Telmatospirillum siberiense</name>
    <dbReference type="NCBI Taxonomy" id="382514"/>
    <lineage>
        <taxon>Bacteria</taxon>
        <taxon>Pseudomonadati</taxon>
        <taxon>Pseudomonadota</taxon>
        <taxon>Alphaproteobacteria</taxon>
        <taxon>Rhodospirillales</taxon>
        <taxon>Rhodospirillaceae</taxon>
        <taxon>Telmatospirillum</taxon>
    </lineage>
</organism>
<protein>
    <recommendedName>
        <fullName evidence="3">DUF1150 domain-containing protein</fullName>
    </recommendedName>
</protein>
<comment type="caution">
    <text evidence="1">The sequence shown here is derived from an EMBL/GenBank/DDBJ whole genome shotgun (WGS) entry which is preliminary data.</text>
</comment>
<keyword evidence="2" id="KW-1185">Reference proteome</keyword>
<evidence type="ECO:0008006" key="3">
    <source>
        <dbReference type="Google" id="ProtNLM"/>
    </source>
</evidence>
<gene>
    <name evidence="1" type="ORF">CWS72_16300</name>
</gene>
<reference evidence="2" key="1">
    <citation type="submission" date="2017-12" db="EMBL/GenBank/DDBJ databases">
        <title>Draft genome sequence of Telmatospirillum siberiense 26-4b1T, an acidotolerant peatland alphaproteobacterium potentially involved in sulfur cycling.</title>
        <authorList>
            <person name="Hausmann B."/>
            <person name="Pjevac P."/>
            <person name="Schreck K."/>
            <person name="Herbold C.W."/>
            <person name="Daims H."/>
            <person name="Wagner M."/>
            <person name="Pester M."/>
            <person name="Loy A."/>
        </authorList>
    </citation>
    <scope>NUCLEOTIDE SEQUENCE [LARGE SCALE GENOMIC DNA]</scope>
    <source>
        <strain evidence="2">26-4b1</strain>
    </source>
</reference>
<name>A0A2N3PSP2_9PROT</name>
<dbReference type="InterPro" id="IPR009531">
    <property type="entry name" value="DUF1150"/>
</dbReference>
<evidence type="ECO:0000313" key="1">
    <source>
        <dbReference type="EMBL" id="PKU23421.1"/>
    </source>
</evidence>
<sequence length="76" mass="8325">MNEESQKTASTWRAMSVQDLALWGIQDVAYVKRVVVNDQVCWSIHSADGSNIGMAPGRDLAFAAVSQHDLEPVSVH</sequence>
<dbReference type="EMBL" id="PIUM01000020">
    <property type="protein sequence ID" value="PKU23421.1"/>
    <property type="molecule type" value="Genomic_DNA"/>
</dbReference>
<accession>A0A2N3PSP2</accession>
<dbReference type="Pfam" id="PF06620">
    <property type="entry name" value="DUF1150"/>
    <property type="match status" value="1"/>
</dbReference>
<proteinExistence type="predicted"/>
<dbReference type="Proteomes" id="UP000233293">
    <property type="component" value="Unassembled WGS sequence"/>
</dbReference>
<dbReference type="AlphaFoldDB" id="A0A2N3PSP2"/>
<dbReference type="OrthoDB" id="8449790at2"/>
<dbReference type="RefSeq" id="WP_101251691.1">
    <property type="nucleotide sequence ID" value="NZ_PIUM01000020.1"/>
</dbReference>
<evidence type="ECO:0000313" key="2">
    <source>
        <dbReference type="Proteomes" id="UP000233293"/>
    </source>
</evidence>